<comment type="caution">
    <text evidence="1">The sequence shown here is derived from an EMBL/GenBank/DDBJ whole genome shotgun (WGS) entry which is preliminary data.</text>
</comment>
<dbReference type="EMBL" id="JBGEWD010000005">
    <property type="protein sequence ID" value="MEY7999849.1"/>
    <property type="molecule type" value="Genomic_DNA"/>
</dbReference>
<name>A0ABV4BM59_9CLOT</name>
<feature type="non-terminal residue" evidence="1">
    <location>
        <position position="1"/>
    </location>
</feature>
<dbReference type="Proteomes" id="UP001564657">
    <property type="component" value="Unassembled WGS sequence"/>
</dbReference>
<accession>A0ABV4BM59</accession>
<gene>
    <name evidence="1" type="ORF">AB8U03_06520</name>
</gene>
<organism evidence="1 2">
    <name type="scientific">Clostridium moutaii</name>
    <dbReference type="NCBI Taxonomy" id="3240932"/>
    <lineage>
        <taxon>Bacteria</taxon>
        <taxon>Bacillati</taxon>
        <taxon>Bacillota</taxon>
        <taxon>Clostridia</taxon>
        <taxon>Eubacteriales</taxon>
        <taxon>Clostridiaceae</taxon>
        <taxon>Clostridium</taxon>
    </lineage>
</organism>
<protein>
    <recommendedName>
        <fullName evidence="3">Transposase</fullName>
    </recommendedName>
</protein>
<evidence type="ECO:0008006" key="3">
    <source>
        <dbReference type="Google" id="ProtNLM"/>
    </source>
</evidence>
<dbReference type="RefSeq" id="WP_369703740.1">
    <property type="nucleotide sequence ID" value="NZ_JBGEWD010000005.1"/>
</dbReference>
<sequence length="60" mass="7115">RFLTIQEFTISFNLLKILILKILNIAQAFPSQNNMKDNFYKEKVQTKFFIWQKMSSGNGK</sequence>
<evidence type="ECO:0000313" key="2">
    <source>
        <dbReference type="Proteomes" id="UP001564657"/>
    </source>
</evidence>
<proteinExistence type="predicted"/>
<reference evidence="1 2" key="1">
    <citation type="submission" date="2024-08" db="EMBL/GenBank/DDBJ databases">
        <title>Clostridium lapicellarii sp. nov., and Clostridium renhuaiense sp. nov., two species isolated from the mud in a fermentation cellar used for producing sauce-flavour Chinese liquors.</title>
        <authorList>
            <person name="Yang F."/>
            <person name="Wang H."/>
            <person name="Chen L.Q."/>
            <person name="Zhou N."/>
            <person name="Lu J.J."/>
            <person name="Pu X.X."/>
            <person name="Wan B."/>
            <person name="Wang L."/>
            <person name="Liu S.J."/>
        </authorList>
    </citation>
    <scope>NUCLEOTIDE SEQUENCE [LARGE SCALE GENOMIC DNA]</scope>
    <source>
        <strain evidence="1 2">MT-5</strain>
    </source>
</reference>
<evidence type="ECO:0000313" key="1">
    <source>
        <dbReference type="EMBL" id="MEY7999849.1"/>
    </source>
</evidence>
<keyword evidence="2" id="KW-1185">Reference proteome</keyword>